<dbReference type="Proteomes" id="UP000648722">
    <property type="component" value="Unassembled WGS sequence"/>
</dbReference>
<reference evidence="3" key="1">
    <citation type="journal article" date="2019" name="Int. J. Syst. Evol. Microbiol.">
        <title>The Global Catalogue of Microorganisms (GCM) 10K type strain sequencing project: providing services to taxonomists for standard genome sequencing and annotation.</title>
        <authorList>
            <consortium name="The Broad Institute Genomics Platform"/>
            <consortium name="The Broad Institute Genome Sequencing Center for Infectious Disease"/>
            <person name="Wu L."/>
            <person name="Ma J."/>
        </authorList>
    </citation>
    <scope>NUCLEOTIDE SEQUENCE [LARGE SCALE GENOMIC DNA]</scope>
    <source>
        <strain evidence="3">CGMCC 1.12766</strain>
    </source>
</reference>
<dbReference type="EMBL" id="BMFS01000001">
    <property type="protein sequence ID" value="GGG91429.1"/>
    <property type="molecule type" value="Genomic_DNA"/>
</dbReference>
<name>A0ABQ1XH05_9PROT</name>
<evidence type="ECO:0000313" key="2">
    <source>
        <dbReference type="EMBL" id="GGG91429.1"/>
    </source>
</evidence>
<sequence>MKMFAGVCASLAVLAFQGTAMGQGCELEPERVEALDLSELELDVSEQVALYFDLGGWRSDCGDTEGARAAYAQARTLIAMADSVEGAWAHGLVNEARLETSQGRFDRAREILDEAYAVLEEAGAVRARDFLYLMETALAVEAAASGASEAHSLEGAQAELAVLRARIAREDEEALTRDPEAGADADHVIVPVFYGTNRVRTGSEDPNAYYGVTAAPLDLGVVTVSVPRNREAGSIPRRRDYPGDLDQYRADYFILERVEPFADDYAFTSALGEAMDASERRELLVFIHGFNSDFRGAAERAAQLAVDLEIDGVPALYSWPSRASLLGYFADGREVNDANIRDLVDYLYLLMNGANADRIHLVAHSMGNRFLARALEQLGESYPNPPEPLFDQVVWASPDVDAREFMHLLPRIDHLASGMTLYASSRDRALLLSRRINGGNPRAGDSSPPYPVVVAGLSTVDTTAAGGRGLGHSDYAGPAMDDFRALIWLSLSPDERCILHTNTGEMGQFYAVDPETGGNCEPDVFKYSITALRRSGEDGEPMEILQSAAALPGTAIAGRLEDVRQLITRLMAEGR</sequence>
<keyword evidence="1" id="KW-0732">Signal</keyword>
<keyword evidence="3" id="KW-1185">Reference proteome</keyword>
<dbReference type="Pfam" id="PF05990">
    <property type="entry name" value="DUF900"/>
    <property type="match status" value="1"/>
</dbReference>
<evidence type="ECO:0008006" key="4">
    <source>
        <dbReference type="Google" id="ProtNLM"/>
    </source>
</evidence>
<dbReference type="Gene3D" id="3.40.50.1820">
    <property type="entry name" value="alpha/beta hydrolase"/>
    <property type="match status" value="1"/>
</dbReference>
<dbReference type="PANTHER" id="PTHR36513">
    <property type="entry name" value="ABC TRANSMEMBRANE TYPE-1 DOMAIN-CONTAINING PROTEIN"/>
    <property type="match status" value="1"/>
</dbReference>
<gene>
    <name evidence="2" type="ORF">GCM10007420_03400</name>
</gene>
<evidence type="ECO:0000256" key="1">
    <source>
        <dbReference type="SAM" id="SignalP"/>
    </source>
</evidence>
<dbReference type="PROSITE" id="PS51257">
    <property type="entry name" value="PROKAR_LIPOPROTEIN"/>
    <property type="match status" value="1"/>
</dbReference>
<dbReference type="SUPFAM" id="SSF48452">
    <property type="entry name" value="TPR-like"/>
    <property type="match status" value="1"/>
</dbReference>
<feature type="chain" id="PRO_5045830195" description="Alpha/beta hydrolase" evidence="1">
    <location>
        <begin position="23"/>
        <end position="575"/>
    </location>
</feature>
<dbReference type="InterPro" id="IPR010297">
    <property type="entry name" value="DUF900_hydrolase"/>
</dbReference>
<evidence type="ECO:0000313" key="3">
    <source>
        <dbReference type="Proteomes" id="UP000648722"/>
    </source>
</evidence>
<dbReference type="RefSeq" id="WP_188450813.1">
    <property type="nucleotide sequence ID" value="NZ_BMFS01000001.1"/>
</dbReference>
<dbReference type="InterPro" id="IPR011990">
    <property type="entry name" value="TPR-like_helical_dom_sf"/>
</dbReference>
<proteinExistence type="predicted"/>
<dbReference type="SUPFAM" id="SSF53474">
    <property type="entry name" value="alpha/beta-Hydrolases"/>
    <property type="match status" value="1"/>
</dbReference>
<feature type="signal peptide" evidence="1">
    <location>
        <begin position="1"/>
        <end position="22"/>
    </location>
</feature>
<accession>A0ABQ1XH05</accession>
<dbReference type="PANTHER" id="PTHR36513:SF1">
    <property type="entry name" value="TRANSMEMBRANE PROTEIN"/>
    <property type="match status" value="1"/>
</dbReference>
<organism evidence="2 3">
    <name type="scientific">Glycocaulis albus</name>
    <dbReference type="NCBI Taxonomy" id="1382801"/>
    <lineage>
        <taxon>Bacteria</taxon>
        <taxon>Pseudomonadati</taxon>
        <taxon>Pseudomonadota</taxon>
        <taxon>Alphaproteobacteria</taxon>
        <taxon>Maricaulales</taxon>
        <taxon>Maricaulaceae</taxon>
        <taxon>Glycocaulis</taxon>
    </lineage>
</organism>
<protein>
    <recommendedName>
        <fullName evidence="4">Alpha/beta hydrolase</fullName>
    </recommendedName>
</protein>
<dbReference type="InterPro" id="IPR029058">
    <property type="entry name" value="AB_hydrolase_fold"/>
</dbReference>
<comment type="caution">
    <text evidence="2">The sequence shown here is derived from an EMBL/GenBank/DDBJ whole genome shotgun (WGS) entry which is preliminary data.</text>
</comment>